<evidence type="ECO:0008006" key="4">
    <source>
        <dbReference type="Google" id="ProtNLM"/>
    </source>
</evidence>
<accession>A0A510HH67</accession>
<dbReference type="OrthoDB" id="557859at2"/>
<dbReference type="EMBL" id="AP019791">
    <property type="protein sequence ID" value="BBL79320.1"/>
    <property type="molecule type" value="Genomic_DNA"/>
</dbReference>
<name>A0A510HH67_9ACTN</name>
<gene>
    <name evidence="2" type="ORF">RxyAA322_11740</name>
</gene>
<evidence type="ECO:0000313" key="2">
    <source>
        <dbReference type="EMBL" id="BBL79320.1"/>
    </source>
</evidence>
<proteinExistence type="predicted"/>
<keyword evidence="3" id="KW-1185">Reference proteome</keyword>
<evidence type="ECO:0000256" key="1">
    <source>
        <dbReference type="SAM" id="MobiDB-lite"/>
    </source>
</evidence>
<feature type="region of interest" description="Disordered" evidence="1">
    <location>
        <begin position="76"/>
        <end position="98"/>
    </location>
</feature>
<sequence>MRDVGVREFRDHISEYLTGGEPLAVRKHGRLLGFYLPVRRKSDTEELQAAVRELGESLAELRRETGLSEEELVEELVSEGHEDRGRERVGGQGACAWS</sequence>
<protein>
    <recommendedName>
        <fullName evidence="4">Prevent-host-death protein</fullName>
    </recommendedName>
</protein>
<dbReference type="AlphaFoldDB" id="A0A510HH67"/>
<organism evidence="2 3">
    <name type="scientific">Rubrobacter xylanophilus</name>
    <dbReference type="NCBI Taxonomy" id="49319"/>
    <lineage>
        <taxon>Bacteria</taxon>
        <taxon>Bacillati</taxon>
        <taxon>Actinomycetota</taxon>
        <taxon>Rubrobacteria</taxon>
        <taxon>Rubrobacterales</taxon>
        <taxon>Rubrobacteraceae</taxon>
        <taxon>Rubrobacter</taxon>
    </lineage>
</organism>
<feature type="compositionally biased region" description="Basic and acidic residues" evidence="1">
    <location>
        <begin position="78"/>
        <end position="89"/>
    </location>
</feature>
<reference evidence="2" key="1">
    <citation type="journal article" date="2019" name="Microbiol. Resour. Announc.">
        <title>Complete Genome Sequence of Rubrobacter xylanophilus Strain AA3-22, Isolated from Arima Onsen in Japan.</title>
        <authorList>
            <person name="Tomariguchi N."/>
            <person name="Miyazaki K."/>
        </authorList>
    </citation>
    <scope>NUCLEOTIDE SEQUENCE [LARGE SCALE GENOMIC DNA]</scope>
    <source>
        <strain evidence="2">AA3-22</strain>
    </source>
</reference>
<dbReference type="Proteomes" id="UP000318065">
    <property type="component" value="Chromosome"/>
</dbReference>
<dbReference type="RefSeq" id="WP_143527337.1">
    <property type="nucleotide sequence ID" value="NZ_AP019791.1"/>
</dbReference>
<evidence type="ECO:0000313" key="3">
    <source>
        <dbReference type="Proteomes" id="UP000318065"/>
    </source>
</evidence>